<dbReference type="InterPro" id="IPR057684">
    <property type="entry name" value="DUF7924"/>
</dbReference>
<dbReference type="Proteomes" id="UP000001471">
    <property type="component" value="Unassembled WGS sequence"/>
</dbReference>
<evidence type="ECO:0000259" key="2">
    <source>
        <dbReference type="Pfam" id="PF25545"/>
    </source>
</evidence>
<sequence>MLAEVRGIEEDSEDLNLSLKASTKTGITLPPCPQPDYAVEFKREAFTEQQLIKLSLFIGDVIAGDLSYFMATYYIMTLAVRAIVEFFRLLKPEEELHRQILAFLITQDARSVRIYGHYLVINGKDTTFYRHHIRSFDFTALEGKEKGTSYNFTGNVYDMWILWHLDNIRSAIDELPSEFDFKSPLLPEGSGLSQDSETYHLPRWSPSSHS</sequence>
<name>B2W070_PYRTR</name>
<dbReference type="Pfam" id="PF25545">
    <property type="entry name" value="DUF7924"/>
    <property type="match status" value="2"/>
</dbReference>
<gene>
    <name evidence="3" type="ORF">PTRG_03060</name>
</gene>
<dbReference type="EMBL" id="DS231616">
    <property type="protein sequence ID" value="EDU45583.1"/>
    <property type="molecule type" value="Genomic_DNA"/>
</dbReference>
<dbReference type="eggNOG" id="ENOG502SK65">
    <property type="taxonomic scope" value="Eukaryota"/>
</dbReference>
<organism evidence="3 4">
    <name type="scientific">Pyrenophora tritici-repentis (strain Pt-1C-BFP)</name>
    <name type="common">Wheat tan spot fungus</name>
    <name type="synonym">Drechslera tritici-repentis</name>
    <dbReference type="NCBI Taxonomy" id="426418"/>
    <lineage>
        <taxon>Eukaryota</taxon>
        <taxon>Fungi</taxon>
        <taxon>Dikarya</taxon>
        <taxon>Ascomycota</taxon>
        <taxon>Pezizomycotina</taxon>
        <taxon>Dothideomycetes</taxon>
        <taxon>Pleosporomycetidae</taxon>
        <taxon>Pleosporales</taxon>
        <taxon>Pleosporineae</taxon>
        <taxon>Pleosporaceae</taxon>
        <taxon>Pyrenophora</taxon>
    </lineage>
</organism>
<dbReference type="STRING" id="426418.B2W070"/>
<dbReference type="PANTHER" id="PTHR42470:SF2">
    <property type="match status" value="1"/>
</dbReference>
<accession>B2W070</accession>
<dbReference type="AlphaFoldDB" id="B2W070"/>
<feature type="region of interest" description="Disordered" evidence="1">
    <location>
        <begin position="190"/>
        <end position="210"/>
    </location>
</feature>
<feature type="domain" description="DUF7924" evidence="2">
    <location>
        <begin position="76"/>
        <end position="172"/>
    </location>
</feature>
<dbReference type="OMA" id="WECSISL"/>
<feature type="domain" description="DUF7924" evidence="2">
    <location>
        <begin position="26"/>
        <end position="75"/>
    </location>
</feature>
<evidence type="ECO:0000313" key="4">
    <source>
        <dbReference type="Proteomes" id="UP000001471"/>
    </source>
</evidence>
<protein>
    <recommendedName>
        <fullName evidence="2">DUF7924 domain-containing protein</fullName>
    </recommendedName>
</protein>
<reference evidence="4" key="1">
    <citation type="journal article" date="2013" name="G3 (Bethesda)">
        <title>Comparative genomics of a plant-pathogenic fungus, Pyrenophora tritici-repentis, reveals transduplication and the impact of repeat elements on pathogenicity and population divergence.</title>
        <authorList>
            <person name="Manning V.A."/>
            <person name="Pandelova I."/>
            <person name="Dhillon B."/>
            <person name="Wilhelm L.J."/>
            <person name="Goodwin S.B."/>
            <person name="Berlin A.M."/>
            <person name="Figueroa M."/>
            <person name="Freitag M."/>
            <person name="Hane J.K."/>
            <person name="Henrissat B."/>
            <person name="Holman W.H."/>
            <person name="Kodira C.D."/>
            <person name="Martin J."/>
            <person name="Oliver R.P."/>
            <person name="Robbertse B."/>
            <person name="Schackwitz W."/>
            <person name="Schwartz D.C."/>
            <person name="Spatafora J.W."/>
            <person name="Turgeon B.G."/>
            <person name="Yandava C."/>
            <person name="Young S."/>
            <person name="Zhou S."/>
            <person name="Zeng Q."/>
            <person name="Grigoriev I.V."/>
            <person name="Ma L.-J."/>
            <person name="Ciuffetti L.M."/>
        </authorList>
    </citation>
    <scope>NUCLEOTIDE SEQUENCE [LARGE SCALE GENOMIC DNA]</scope>
    <source>
        <strain evidence="4">Pt-1C-BFP</strain>
    </source>
</reference>
<dbReference type="PANTHER" id="PTHR42470">
    <property type="entry name" value="VAST DOMAIN-CONTAINING PROTEIN"/>
    <property type="match status" value="1"/>
</dbReference>
<dbReference type="InParanoid" id="B2W070"/>
<dbReference type="OrthoDB" id="5132737at2759"/>
<dbReference type="HOGENOM" id="CLU_1310681_0_0_1"/>
<evidence type="ECO:0000256" key="1">
    <source>
        <dbReference type="SAM" id="MobiDB-lite"/>
    </source>
</evidence>
<evidence type="ECO:0000313" key="3">
    <source>
        <dbReference type="EMBL" id="EDU45583.1"/>
    </source>
</evidence>
<proteinExistence type="predicted"/>